<keyword evidence="2" id="KW-1185">Reference proteome</keyword>
<proteinExistence type="predicted"/>
<dbReference type="EMBL" id="JACHLP010000005">
    <property type="protein sequence ID" value="MBB4844072.1"/>
    <property type="molecule type" value="Genomic_DNA"/>
</dbReference>
<dbReference type="Proteomes" id="UP000562027">
    <property type="component" value="Unassembled WGS sequence"/>
</dbReference>
<dbReference type="Gene3D" id="3.40.50.1010">
    <property type="entry name" value="5'-nuclease"/>
    <property type="match status" value="1"/>
</dbReference>
<dbReference type="InterPro" id="IPR029060">
    <property type="entry name" value="PIN-like_dom_sf"/>
</dbReference>
<accession>A0A840LBP3</accession>
<evidence type="ECO:0000313" key="2">
    <source>
        <dbReference type="Proteomes" id="UP000562027"/>
    </source>
</evidence>
<organism evidence="1 2">
    <name type="scientific">Roseateles oligotrophus</name>
    <dbReference type="NCBI Taxonomy" id="1769250"/>
    <lineage>
        <taxon>Bacteria</taxon>
        <taxon>Pseudomonadati</taxon>
        <taxon>Pseudomonadota</taxon>
        <taxon>Betaproteobacteria</taxon>
        <taxon>Burkholderiales</taxon>
        <taxon>Sphaerotilaceae</taxon>
        <taxon>Roseateles</taxon>
    </lineage>
</organism>
<comment type="caution">
    <text evidence="1">The sequence shown here is derived from an EMBL/GenBank/DDBJ whole genome shotgun (WGS) entry which is preliminary data.</text>
</comment>
<evidence type="ECO:0000313" key="1">
    <source>
        <dbReference type="EMBL" id="MBB4844072.1"/>
    </source>
</evidence>
<dbReference type="AlphaFoldDB" id="A0A840LBP3"/>
<name>A0A840LBP3_9BURK</name>
<protein>
    <submittedName>
        <fullName evidence="1">Putative nucleic acid-binding protein</fullName>
    </submittedName>
</protein>
<sequence>MRIALLDAGPLIALFDPREPAHDHYYGMVFDPELDLRLYTTWPCVVEASHLLAGRHRLAMLDWVAQGAVQVYPFDQAHLQDMLPWMQRYSELHKREMNLADASLYWLAQESGVTAVLTLDVADFTRYRLPDGRAFEIL</sequence>
<dbReference type="SUPFAM" id="SSF88723">
    <property type="entry name" value="PIN domain-like"/>
    <property type="match status" value="1"/>
</dbReference>
<reference evidence="1 2" key="1">
    <citation type="submission" date="2020-08" db="EMBL/GenBank/DDBJ databases">
        <title>Functional genomics of gut bacteria from endangered species of beetles.</title>
        <authorList>
            <person name="Carlos-Shanley C."/>
        </authorList>
    </citation>
    <scope>NUCLEOTIDE SEQUENCE [LARGE SCALE GENOMIC DNA]</scope>
    <source>
        <strain evidence="1 2">S00239</strain>
    </source>
</reference>
<gene>
    <name evidence="1" type="ORF">HNP55_002608</name>
</gene>
<dbReference type="RefSeq" id="WP_184299952.1">
    <property type="nucleotide sequence ID" value="NZ_JACHLP010000005.1"/>
</dbReference>